<protein>
    <submittedName>
        <fullName evidence="1">Uncharacterized protein</fullName>
    </submittedName>
</protein>
<comment type="caution">
    <text evidence="1">The sequence shown here is derived from an EMBL/GenBank/DDBJ whole genome shotgun (WGS) entry which is preliminary data.</text>
</comment>
<dbReference type="Proteomes" id="UP000233551">
    <property type="component" value="Unassembled WGS sequence"/>
</dbReference>
<accession>A0A2I0JJM0</accession>
<dbReference type="AlphaFoldDB" id="A0A2I0JJM0"/>
<evidence type="ECO:0000313" key="1">
    <source>
        <dbReference type="EMBL" id="PKI56462.1"/>
    </source>
</evidence>
<gene>
    <name evidence="1" type="ORF">CRG98_023100</name>
</gene>
<keyword evidence="2" id="KW-1185">Reference proteome</keyword>
<reference evidence="1 2" key="1">
    <citation type="submission" date="2017-11" db="EMBL/GenBank/DDBJ databases">
        <title>De-novo sequencing of pomegranate (Punica granatum L.) genome.</title>
        <authorList>
            <person name="Akparov Z."/>
            <person name="Amiraslanov A."/>
            <person name="Hajiyeva S."/>
            <person name="Abbasov M."/>
            <person name="Kaur K."/>
            <person name="Hamwieh A."/>
            <person name="Solovyev V."/>
            <person name="Salamov A."/>
            <person name="Braich B."/>
            <person name="Kosarev P."/>
            <person name="Mahmoud A."/>
            <person name="Hajiyev E."/>
            <person name="Babayeva S."/>
            <person name="Izzatullayeva V."/>
            <person name="Mammadov A."/>
            <person name="Mammadov A."/>
            <person name="Sharifova S."/>
            <person name="Ojaghi J."/>
            <person name="Eynullazada K."/>
            <person name="Bayramov B."/>
            <person name="Abdulazimova A."/>
            <person name="Shahmuradov I."/>
        </authorList>
    </citation>
    <scope>NUCLEOTIDE SEQUENCE [LARGE SCALE GENOMIC DNA]</scope>
    <source>
        <strain evidence="2">cv. AG2017</strain>
        <tissue evidence="1">Leaf</tissue>
    </source>
</reference>
<evidence type="ECO:0000313" key="2">
    <source>
        <dbReference type="Proteomes" id="UP000233551"/>
    </source>
</evidence>
<proteinExistence type="predicted"/>
<dbReference type="EMBL" id="PGOL01001597">
    <property type="protein sequence ID" value="PKI56462.1"/>
    <property type="molecule type" value="Genomic_DNA"/>
</dbReference>
<organism evidence="1 2">
    <name type="scientific">Punica granatum</name>
    <name type="common">Pomegranate</name>
    <dbReference type="NCBI Taxonomy" id="22663"/>
    <lineage>
        <taxon>Eukaryota</taxon>
        <taxon>Viridiplantae</taxon>
        <taxon>Streptophyta</taxon>
        <taxon>Embryophyta</taxon>
        <taxon>Tracheophyta</taxon>
        <taxon>Spermatophyta</taxon>
        <taxon>Magnoliopsida</taxon>
        <taxon>eudicotyledons</taxon>
        <taxon>Gunneridae</taxon>
        <taxon>Pentapetalae</taxon>
        <taxon>rosids</taxon>
        <taxon>malvids</taxon>
        <taxon>Myrtales</taxon>
        <taxon>Lythraceae</taxon>
        <taxon>Punica</taxon>
    </lineage>
</organism>
<sequence length="154" mass="17650">MTISERRELISLQEMLDVCKPRLAIDNVNNVTVGKALGNLKLEGLDEILLRNAHYGYEHCECISKLVLHAWCAEDARFIFGYVVGAGEINLRCNREMTPFRGYQHCVDSRPGGIDCTVKVHLPPWTLLLIIHLEDPFVWKVRVDRCVISDWKLC</sequence>
<name>A0A2I0JJM0_PUNGR</name>